<sequence length="76" mass="8659">MHGRSENFWRPTIDRLGARGKPRVRAAQVSTRRAKRGQCRNNRPERPDDFCQAFDLNDFFAAPGAPPADRRPAARP</sequence>
<protein>
    <submittedName>
        <fullName evidence="2">Uncharacterized protein</fullName>
    </submittedName>
</protein>
<dbReference type="GeneID" id="92979966"/>
<name>A0A0E1WC84_BURPE</name>
<gene>
    <name evidence="2" type="ORF">BURPS1710A_1223</name>
</gene>
<feature type="compositionally biased region" description="Basic and acidic residues" evidence="1">
    <location>
        <begin position="1"/>
        <end position="17"/>
    </location>
</feature>
<dbReference type="RefSeq" id="WP_004200482.1">
    <property type="nucleotide sequence ID" value="NZ_CM000832.1"/>
</dbReference>
<organism evidence="2">
    <name type="scientific">Burkholderia pseudomallei 1710a</name>
    <dbReference type="NCBI Taxonomy" id="320371"/>
    <lineage>
        <taxon>Bacteria</taxon>
        <taxon>Pseudomonadati</taxon>
        <taxon>Pseudomonadota</taxon>
        <taxon>Betaproteobacteria</taxon>
        <taxon>Burkholderiales</taxon>
        <taxon>Burkholderiaceae</taxon>
        <taxon>Burkholderia</taxon>
        <taxon>pseudomallei group</taxon>
    </lineage>
</organism>
<dbReference type="AlphaFoldDB" id="A0A0E1WC84"/>
<evidence type="ECO:0000256" key="1">
    <source>
        <dbReference type="SAM" id="MobiDB-lite"/>
    </source>
</evidence>
<dbReference type="HOGENOM" id="CLU_198828_0_0_4"/>
<accession>A0A0E1WC84</accession>
<proteinExistence type="predicted"/>
<reference evidence="2" key="1">
    <citation type="submission" date="2009-05" db="EMBL/GenBank/DDBJ databases">
        <authorList>
            <person name="Harkins D.M."/>
            <person name="DeShazer D."/>
            <person name="Woods D.E."/>
            <person name="Brinkac L.M."/>
            <person name="Brown K.A."/>
            <person name="Hung G.C."/>
            <person name="Tuanyok A."/>
            <person name="Zhang B."/>
            <person name="Nierman W.C."/>
        </authorList>
    </citation>
    <scope>NUCLEOTIDE SEQUENCE [LARGE SCALE GENOMIC DNA]</scope>
    <source>
        <strain evidence="2">1710a</strain>
    </source>
</reference>
<evidence type="ECO:0000313" key="2">
    <source>
        <dbReference type="EMBL" id="EET09946.1"/>
    </source>
</evidence>
<dbReference type="EMBL" id="CM000832">
    <property type="protein sequence ID" value="EET09946.1"/>
    <property type="molecule type" value="Genomic_DNA"/>
</dbReference>
<feature type="region of interest" description="Disordered" evidence="1">
    <location>
        <begin position="1"/>
        <end position="48"/>
    </location>
</feature>
<dbReference type="Proteomes" id="UP000001812">
    <property type="component" value="Chromosome I"/>
</dbReference>